<dbReference type="InterPro" id="IPR000262">
    <property type="entry name" value="FMN-dep_DH"/>
</dbReference>
<evidence type="ECO:0000256" key="7">
    <source>
        <dbReference type="PIRSR" id="PIRSR000138-2"/>
    </source>
</evidence>
<feature type="binding site" evidence="7">
    <location>
        <position position="278"/>
    </location>
    <ligand>
        <name>glyoxylate</name>
        <dbReference type="ChEBI" id="CHEBI:36655"/>
    </ligand>
</feature>
<feature type="binding site" evidence="7">
    <location>
        <position position="110"/>
    </location>
    <ligand>
        <name>FMN</name>
        <dbReference type="ChEBI" id="CHEBI:58210"/>
    </ligand>
</feature>
<dbReference type="RefSeq" id="WP_158188647.1">
    <property type="nucleotide sequence ID" value="NZ_CP046902.1"/>
</dbReference>
<gene>
    <name evidence="9" type="ORF">GQA94_14340</name>
</gene>
<evidence type="ECO:0000313" key="10">
    <source>
        <dbReference type="Proteomes" id="UP000438983"/>
    </source>
</evidence>
<evidence type="ECO:0000313" key="9">
    <source>
        <dbReference type="EMBL" id="QGZ31184.1"/>
    </source>
</evidence>
<proteinExistence type="inferred from homology"/>
<dbReference type="PANTHER" id="PTHR10578:SF107">
    <property type="entry name" value="2-HYDROXYACID OXIDASE 1"/>
    <property type="match status" value="1"/>
</dbReference>
<dbReference type="SUPFAM" id="SSF51395">
    <property type="entry name" value="FMN-linked oxidoreductases"/>
    <property type="match status" value="1"/>
</dbReference>
<dbReference type="Proteomes" id="UP000438983">
    <property type="component" value="Chromosome"/>
</dbReference>
<keyword evidence="2 7" id="KW-0285">Flavoprotein</keyword>
<feature type="binding site" evidence="7">
    <location>
        <position position="281"/>
    </location>
    <ligand>
        <name>glyoxylate</name>
        <dbReference type="ChEBI" id="CHEBI:36655"/>
    </ligand>
</feature>
<feature type="binding site" evidence="7">
    <location>
        <position position="168"/>
    </location>
    <ligand>
        <name>glyoxylate</name>
        <dbReference type="ChEBI" id="CHEBI:36655"/>
    </ligand>
</feature>
<feature type="binding site" evidence="7">
    <location>
        <begin position="332"/>
        <end position="333"/>
    </location>
    <ligand>
        <name>FMN</name>
        <dbReference type="ChEBI" id="CHEBI:58210"/>
    </ligand>
</feature>
<feature type="binding site" evidence="7">
    <location>
        <position position="159"/>
    </location>
    <ligand>
        <name>FMN</name>
        <dbReference type="ChEBI" id="CHEBI:58210"/>
    </ligand>
</feature>
<comment type="cofactor">
    <cofactor evidence="1">
        <name>FMN</name>
        <dbReference type="ChEBI" id="CHEBI:58210"/>
    </cofactor>
</comment>
<dbReference type="GO" id="GO:0005886">
    <property type="term" value="C:plasma membrane"/>
    <property type="evidence" value="ECO:0007669"/>
    <property type="project" value="TreeGrafter"/>
</dbReference>
<feature type="binding site" evidence="7">
    <location>
        <begin position="309"/>
        <end position="313"/>
    </location>
    <ligand>
        <name>FMN</name>
        <dbReference type="ChEBI" id="CHEBI:58210"/>
    </ligand>
</feature>
<dbReference type="Gene3D" id="3.20.20.70">
    <property type="entry name" value="Aldolase class I"/>
    <property type="match status" value="1"/>
</dbReference>
<feature type="domain" description="FMN hydroxy acid dehydrogenase" evidence="8">
    <location>
        <begin position="2"/>
        <end position="383"/>
    </location>
</feature>
<dbReference type="PIRSF" id="PIRSF000138">
    <property type="entry name" value="Al-hdrx_acd_dh"/>
    <property type="match status" value="1"/>
</dbReference>
<feature type="binding site" evidence="7">
    <location>
        <position position="254"/>
    </location>
    <ligand>
        <name>FMN</name>
        <dbReference type="ChEBI" id="CHEBI:58210"/>
    </ligand>
</feature>
<evidence type="ECO:0000256" key="5">
    <source>
        <dbReference type="ARBA" id="ARBA00024042"/>
    </source>
</evidence>
<dbReference type="FunFam" id="3.20.20.70:FF:000029">
    <property type="entry name" value="L-lactate dehydrogenase"/>
    <property type="match status" value="1"/>
</dbReference>
<name>A0A6I6LKV1_STUST</name>
<dbReference type="PROSITE" id="PS00557">
    <property type="entry name" value="FMN_HYDROXY_ACID_DH_1"/>
    <property type="match status" value="1"/>
</dbReference>
<dbReference type="PANTHER" id="PTHR10578">
    <property type="entry name" value="S -2-HYDROXY-ACID OXIDASE-RELATED"/>
    <property type="match status" value="1"/>
</dbReference>
<feature type="binding site" evidence="7">
    <location>
        <position position="131"/>
    </location>
    <ligand>
        <name>FMN</name>
        <dbReference type="ChEBI" id="CHEBI:58210"/>
    </ligand>
</feature>
<evidence type="ECO:0000256" key="2">
    <source>
        <dbReference type="ARBA" id="ARBA00022630"/>
    </source>
</evidence>
<dbReference type="GO" id="GO:0009060">
    <property type="term" value="P:aerobic respiration"/>
    <property type="evidence" value="ECO:0007669"/>
    <property type="project" value="TreeGrafter"/>
</dbReference>
<dbReference type="GO" id="GO:0004459">
    <property type="term" value="F:L-lactate dehydrogenase (NAD+) activity"/>
    <property type="evidence" value="ECO:0007669"/>
    <property type="project" value="TreeGrafter"/>
</dbReference>
<dbReference type="PROSITE" id="PS51349">
    <property type="entry name" value="FMN_HYDROXY_ACID_DH_2"/>
    <property type="match status" value="1"/>
</dbReference>
<dbReference type="Pfam" id="PF01070">
    <property type="entry name" value="FMN_dh"/>
    <property type="match status" value="1"/>
</dbReference>
<keyword evidence="3 7" id="KW-0288">FMN</keyword>
<keyword evidence="4" id="KW-0560">Oxidoreductase</keyword>
<evidence type="ECO:0000259" key="8">
    <source>
        <dbReference type="PROSITE" id="PS51349"/>
    </source>
</evidence>
<protein>
    <submittedName>
        <fullName evidence="9">Alpha-hydroxy-acid oxidizing protein</fullName>
    </submittedName>
</protein>
<accession>A0A6I6LKV1</accession>
<evidence type="ECO:0000256" key="4">
    <source>
        <dbReference type="ARBA" id="ARBA00023002"/>
    </source>
</evidence>
<feature type="active site" description="Proton acceptor" evidence="6">
    <location>
        <position position="278"/>
    </location>
</feature>
<organism evidence="9 10">
    <name type="scientific">Stutzerimonas stutzeri</name>
    <name type="common">Pseudomonas stutzeri</name>
    <dbReference type="NCBI Taxonomy" id="316"/>
    <lineage>
        <taxon>Bacteria</taxon>
        <taxon>Pseudomonadati</taxon>
        <taxon>Pseudomonadota</taxon>
        <taxon>Gammaproteobacteria</taxon>
        <taxon>Pseudomonadales</taxon>
        <taxon>Pseudomonadaceae</taxon>
        <taxon>Stutzerimonas</taxon>
    </lineage>
</organism>
<feature type="binding site" evidence="7">
    <location>
        <position position="133"/>
    </location>
    <ligand>
        <name>glyoxylate</name>
        <dbReference type="ChEBI" id="CHEBI:36655"/>
    </ligand>
</feature>
<feature type="binding site" evidence="7">
    <location>
        <begin position="81"/>
        <end position="83"/>
    </location>
    <ligand>
        <name>FMN</name>
        <dbReference type="ChEBI" id="CHEBI:58210"/>
    </ligand>
</feature>
<dbReference type="OrthoDB" id="9770452at2"/>
<dbReference type="InterPro" id="IPR008259">
    <property type="entry name" value="FMN_hydac_DH_AS"/>
</dbReference>
<reference evidence="9 10" key="1">
    <citation type="submission" date="2019-12" db="EMBL/GenBank/DDBJ databases">
        <title>Complete genome sequence of Pseudomonas stutzeri.</title>
        <authorList>
            <person name="Lim S.R."/>
            <person name="Kim J.H."/>
        </authorList>
    </citation>
    <scope>NUCLEOTIDE SEQUENCE [LARGE SCALE GENOMIC DNA]</scope>
    <source>
        <strain evidence="9 10">PM101005</strain>
    </source>
</reference>
<dbReference type="AlphaFoldDB" id="A0A6I6LKV1"/>
<evidence type="ECO:0000256" key="6">
    <source>
        <dbReference type="PIRSR" id="PIRSR000138-1"/>
    </source>
</evidence>
<dbReference type="GO" id="GO:0010181">
    <property type="term" value="F:FMN binding"/>
    <property type="evidence" value="ECO:0007669"/>
    <property type="project" value="InterPro"/>
</dbReference>
<comment type="similarity">
    <text evidence="5">Belongs to the FMN-dependent alpha-hydroxy acid dehydrogenase family.</text>
</comment>
<evidence type="ECO:0000256" key="1">
    <source>
        <dbReference type="ARBA" id="ARBA00001917"/>
    </source>
</evidence>
<dbReference type="InterPro" id="IPR013785">
    <property type="entry name" value="Aldolase_TIM"/>
</dbReference>
<dbReference type="CDD" id="cd02809">
    <property type="entry name" value="alpha_hydroxyacid_oxid_FMN"/>
    <property type="match status" value="1"/>
</dbReference>
<evidence type="ECO:0000256" key="3">
    <source>
        <dbReference type="ARBA" id="ARBA00022643"/>
    </source>
</evidence>
<feature type="binding site" evidence="7">
    <location>
        <position position="28"/>
    </location>
    <ligand>
        <name>glyoxylate</name>
        <dbReference type="ChEBI" id="CHEBI:36655"/>
    </ligand>
</feature>
<dbReference type="InterPro" id="IPR012133">
    <property type="entry name" value="Alpha-hydoxy_acid_DH_FMN"/>
</dbReference>
<dbReference type="InterPro" id="IPR037396">
    <property type="entry name" value="FMN_HAD"/>
</dbReference>
<feature type="binding site" evidence="7">
    <location>
        <position position="276"/>
    </location>
    <ligand>
        <name>FMN</name>
        <dbReference type="ChEBI" id="CHEBI:58210"/>
    </ligand>
</feature>
<dbReference type="EMBL" id="CP046902">
    <property type="protein sequence ID" value="QGZ31184.1"/>
    <property type="molecule type" value="Genomic_DNA"/>
</dbReference>
<sequence>MSRLDDCFNLHDFVEAARRRLPGPLFHYIDGGADDELTKRANSEAFERYSLMPRYLHDIRKVDMRRTVFGCELEWPLLLAPTGMTRIFHPDGELAVAAEAARAGVAYSLSTMATTSIEDIAASSTGPKIYQLYLLNDDALNLEMIDRCKAAGFDAICLTVDTVVAGNREKDLRYGLTVPPRLGRRNLLSFAQRPAWCLGYLAGGGITLPNVPMADGGGNLGTLASFFAAKMEQNITWSRVERLMQHWGKPFVIKGLQTVEDARHAAAAGVSGIIVSNHGGRQLDGGAATVDLIGDIVDAVGDQLEVVLDGGVRRGSHIVKALAMGARACMIGRPYLYGLSAFGQPGVARVLALLKQETQRTLGLLGCASVDELGRQHIVAAGKLPDFLTGVTAHNTSPTLLRSVK</sequence>